<comment type="caution">
    <text evidence="12">The sequence shown here is derived from an EMBL/GenBank/DDBJ whole genome shotgun (WGS) entry which is preliminary data.</text>
</comment>
<protein>
    <recommendedName>
        <fullName evidence="7">Tricorn protease homolog</fullName>
        <ecNumber evidence="7">3.4.21.-</ecNumber>
    </recommendedName>
</protein>
<dbReference type="SUPFAM" id="SSF82171">
    <property type="entry name" value="DPP6 N-terminal domain-like"/>
    <property type="match status" value="1"/>
</dbReference>
<keyword evidence="3 7" id="KW-0963">Cytoplasm</keyword>
<dbReference type="GO" id="GO:0006508">
    <property type="term" value="P:proteolysis"/>
    <property type="evidence" value="ECO:0007669"/>
    <property type="project" value="UniProtKB-UniRule"/>
</dbReference>
<dbReference type="Pfam" id="PF07676">
    <property type="entry name" value="PD40"/>
    <property type="match status" value="1"/>
</dbReference>
<keyword evidence="4 7" id="KW-0645">Protease</keyword>
<gene>
    <name evidence="12" type="ORF">IAC94_00880</name>
</gene>
<evidence type="ECO:0000256" key="7">
    <source>
        <dbReference type="PIRNR" id="PIRNR036421"/>
    </source>
</evidence>
<dbReference type="Gene3D" id="2.30.42.10">
    <property type="match status" value="1"/>
</dbReference>
<dbReference type="PANTHER" id="PTHR43253">
    <property type="entry name" value="TRICORN PROTEASE HOMOLOG 2-RELATED"/>
    <property type="match status" value="1"/>
</dbReference>
<dbReference type="PIRSF" id="PIRSF036421">
    <property type="entry name" value="Tricorn_protease"/>
    <property type="match status" value="1"/>
</dbReference>
<dbReference type="Proteomes" id="UP000886744">
    <property type="component" value="Unassembled WGS sequence"/>
</dbReference>
<feature type="active site" description="Charge relay system" evidence="8">
    <location>
        <position position="720"/>
    </location>
</feature>
<dbReference type="GO" id="GO:0008236">
    <property type="term" value="F:serine-type peptidase activity"/>
    <property type="evidence" value="ECO:0007669"/>
    <property type="project" value="UniProtKB-UniRule"/>
</dbReference>
<dbReference type="InterPro" id="IPR036034">
    <property type="entry name" value="PDZ_sf"/>
</dbReference>
<dbReference type="EC" id="3.4.21.-" evidence="7"/>
<evidence type="ECO:0000256" key="5">
    <source>
        <dbReference type="ARBA" id="ARBA00022801"/>
    </source>
</evidence>
<dbReference type="InterPro" id="IPR005151">
    <property type="entry name" value="Tail-specific_protease"/>
</dbReference>
<evidence type="ECO:0000256" key="6">
    <source>
        <dbReference type="ARBA" id="ARBA00022825"/>
    </source>
</evidence>
<evidence type="ECO:0000259" key="11">
    <source>
        <dbReference type="SMART" id="SM00245"/>
    </source>
</evidence>
<evidence type="ECO:0000256" key="4">
    <source>
        <dbReference type="ARBA" id="ARBA00022670"/>
    </source>
</evidence>
<evidence type="ECO:0000256" key="9">
    <source>
        <dbReference type="PIRSR" id="PIRSR036421-3"/>
    </source>
</evidence>
<reference evidence="12" key="2">
    <citation type="journal article" date="2021" name="PeerJ">
        <title>Extensive microbial diversity within the chicken gut microbiome revealed by metagenomics and culture.</title>
        <authorList>
            <person name="Gilroy R."/>
            <person name="Ravi A."/>
            <person name="Getino M."/>
            <person name="Pursley I."/>
            <person name="Horton D.L."/>
            <person name="Alikhan N.F."/>
            <person name="Baker D."/>
            <person name="Gharbi K."/>
            <person name="Hall N."/>
            <person name="Watson M."/>
            <person name="Adriaenssens E.M."/>
            <person name="Foster-Nyarko E."/>
            <person name="Jarju S."/>
            <person name="Secka A."/>
            <person name="Antonio M."/>
            <person name="Oren A."/>
            <person name="Chaudhuri R.R."/>
            <person name="La Ragione R."/>
            <person name="Hildebrand F."/>
            <person name="Pallen M.J."/>
        </authorList>
    </citation>
    <scope>NUCLEOTIDE SEQUENCE</scope>
    <source>
        <strain evidence="12">ChiHjej13B12-12457</strain>
    </source>
</reference>
<feature type="signal peptide" evidence="10">
    <location>
        <begin position="1"/>
        <end position="25"/>
    </location>
</feature>
<dbReference type="Gene3D" id="3.90.226.10">
    <property type="entry name" value="2-enoyl-CoA Hydratase, Chain A, domain 1"/>
    <property type="match status" value="1"/>
</dbReference>
<dbReference type="GO" id="GO:0005737">
    <property type="term" value="C:cytoplasm"/>
    <property type="evidence" value="ECO:0007669"/>
    <property type="project" value="UniProtKB-SubCell"/>
</dbReference>
<dbReference type="SUPFAM" id="SSF52096">
    <property type="entry name" value="ClpP/crotonase"/>
    <property type="match status" value="1"/>
</dbReference>
<comment type="function">
    <text evidence="7">Degrades oligopeptides.</text>
</comment>
<dbReference type="EMBL" id="DVHI01000014">
    <property type="protein sequence ID" value="HIR62064.1"/>
    <property type="molecule type" value="Genomic_DNA"/>
</dbReference>
<dbReference type="SMART" id="SM00245">
    <property type="entry name" value="TSPc"/>
    <property type="match status" value="1"/>
</dbReference>
<organism evidence="12 13">
    <name type="scientific">Candidatus Coprenecus avistercoris</name>
    <dbReference type="NCBI Taxonomy" id="2840730"/>
    <lineage>
        <taxon>Bacteria</taxon>
        <taxon>Pseudomonadati</taxon>
        <taxon>Bacteroidota</taxon>
        <taxon>Bacteroidia</taxon>
        <taxon>Bacteroidales</taxon>
        <taxon>Rikenellaceae</taxon>
        <taxon>Rikenellaceae incertae sedis</taxon>
        <taxon>Candidatus Coprenecus</taxon>
    </lineage>
</organism>
<feature type="active site" description="Nucleophile" evidence="8">
    <location>
        <position position="938"/>
    </location>
</feature>
<feature type="domain" description="Tail specific protease" evidence="11">
    <location>
        <begin position="811"/>
        <end position="1005"/>
    </location>
</feature>
<dbReference type="Pfam" id="PF14684">
    <property type="entry name" value="Tricorn_C1"/>
    <property type="match status" value="1"/>
</dbReference>
<sequence length="1034" mass="116127">MKKINLLLSLLPLAAISASASPAPAETLHFPYYPSLSPDGKDIYFSYDGDIFRVGADGGTAMRLVSLGGNENYPVVSPDGRLLAFSSDINGNNDVFIVPVGGGEVTRLTWHEANDYPVGWSADSKTVYFESNRSNGRTAYSVGVDGGTPKKLFEGYFNTISNIVENPATGELYFNESGESVNYPTRKRYVGDHNADIASWNPATSEYHLLTSWEGKDTWPMVDRSGNLYYVTDQFNQEANIAKYVPGGEPKQLTKFRQSVQYPSISDDGSRIVFLLDYKITCLDPATGKVTEPKITVADNDTEMRRSFKDQKPAFVAVSPDGKKLAMSVRGLLYVSDAEGKYLKLLPTPADERVDEIVWADNRTLYYSRTDKGYVNLFKIGADGSSAEKQVYRAEANIQSLTRSHKGDKIAFISGSREVMVLDVAKDKARKIADSQFWSFRSYRMNFSFDDSYLAFEGMNLFEGDIFIYSFKDKSLHNLTNSASSEGAPVFSPDGKNLYLTANIYGSSFPRGGMRGQLYRLPLQRYDQEPFASDVYDELFAEVGAGDSTASEMTIDYKEVFRRLEEMPENGYSPYAFRDGEDSWLLYTLSGAVKALKISDPEAEPAEIKGITGRWGYFTCSDEAPYYISGGDIYKINLSRSNADKVSISQDVEKDLDDEFRQIFYEGWAVLDQNFYDVNFHGTDWKAKRDYYASLLPYVRSREHLRTLFNDMLGELNSSHLRFTSSGAEENTPKIRTTSAETGIIWSNEDPYVIDRILTDAPANSVDIDIRPGDRLVAVGGVKVDASANRESYLASAVPQEEVLMTFERGGKDFDVKLHTVSYGEVKNMLYTEWEDQRRAMVDEQTDGRVAYIHLRDMTDGSLYPFLMQMHTDAVNRDALILDLRYNNGGNVHHEVLDFLRQQEHFRWSYRDFEPNSHPNVTPADKPIVVLVNERSLSDAEVTSNGIKTLGIAKIVGTETYRWIIFTSGVSFVDGSYSRLPAWGCYSLKGEDLEATGVAPDIYVRNTFTDRMYGRDPQLDTAIEEILKELAADK</sequence>
<name>A0A9D1J6F6_9BACT</name>
<dbReference type="Gene3D" id="2.120.10.30">
    <property type="entry name" value="TolB, C-terminal domain"/>
    <property type="match status" value="2"/>
</dbReference>
<dbReference type="SUPFAM" id="SSF69304">
    <property type="entry name" value="Tricorn protease N-terminal domain"/>
    <property type="match status" value="1"/>
</dbReference>
<accession>A0A9D1J6F6</accession>
<dbReference type="InterPro" id="IPR012393">
    <property type="entry name" value="Tricorn_protease"/>
</dbReference>
<evidence type="ECO:0000313" key="13">
    <source>
        <dbReference type="Proteomes" id="UP000886744"/>
    </source>
</evidence>
<dbReference type="Gene3D" id="2.120.10.60">
    <property type="entry name" value="Tricorn protease N-terminal domain"/>
    <property type="match status" value="1"/>
</dbReference>
<dbReference type="CDD" id="cd07562">
    <property type="entry name" value="Peptidase_S41_TRI"/>
    <property type="match status" value="1"/>
</dbReference>
<dbReference type="SUPFAM" id="SSF50156">
    <property type="entry name" value="PDZ domain-like"/>
    <property type="match status" value="1"/>
</dbReference>
<dbReference type="AlphaFoldDB" id="A0A9D1J6F6"/>
<evidence type="ECO:0000313" key="12">
    <source>
        <dbReference type="EMBL" id="HIR62064.1"/>
    </source>
</evidence>
<dbReference type="Pfam" id="PF03572">
    <property type="entry name" value="Peptidase_S41"/>
    <property type="match status" value="1"/>
</dbReference>
<feature type="chain" id="PRO_5039644625" description="Tricorn protease homolog" evidence="10">
    <location>
        <begin position="26"/>
        <end position="1034"/>
    </location>
</feature>
<dbReference type="InterPro" id="IPR029045">
    <property type="entry name" value="ClpP/crotonase-like_dom_sf"/>
</dbReference>
<dbReference type="Gene3D" id="3.30.750.44">
    <property type="match status" value="1"/>
</dbReference>
<reference evidence="12" key="1">
    <citation type="submission" date="2020-10" db="EMBL/GenBank/DDBJ databases">
        <authorList>
            <person name="Gilroy R."/>
        </authorList>
    </citation>
    <scope>NUCLEOTIDE SEQUENCE</scope>
    <source>
        <strain evidence="12">ChiHjej13B12-12457</strain>
    </source>
</reference>
<evidence type="ECO:0000256" key="1">
    <source>
        <dbReference type="ARBA" id="ARBA00004496"/>
    </source>
</evidence>
<evidence type="ECO:0000256" key="2">
    <source>
        <dbReference type="ARBA" id="ARBA00008524"/>
    </source>
</evidence>
<dbReference type="InterPro" id="IPR028204">
    <property type="entry name" value="Tricorn_C1"/>
</dbReference>
<comment type="subcellular location">
    <subcellularLocation>
        <location evidence="1 7">Cytoplasm</location>
    </subcellularLocation>
</comment>
<feature type="active site" description="Charge relay system" evidence="8">
    <location>
        <position position="994"/>
    </location>
</feature>
<dbReference type="InterPro" id="IPR011042">
    <property type="entry name" value="6-blade_b-propeller_TolB-like"/>
</dbReference>
<dbReference type="Pfam" id="PF26549">
    <property type="entry name" value="Tricorn_N"/>
    <property type="match status" value="1"/>
</dbReference>
<dbReference type="PANTHER" id="PTHR43253:SF1">
    <property type="entry name" value="TRICORN PROTEASE HOMOLOG 2-RELATED"/>
    <property type="match status" value="1"/>
</dbReference>
<dbReference type="InterPro" id="IPR011659">
    <property type="entry name" value="WD40"/>
</dbReference>
<proteinExistence type="inferred from homology"/>
<evidence type="ECO:0000256" key="10">
    <source>
        <dbReference type="SAM" id="SignalP"/>
    </source>
</evidence>
<evidence type="ECO:0000256" key="8">
    <source>
        <dbReference type="PIRSR" id="PIRSR036421-1"/>
    </source>
</evidence>
<evidence type="ECO:0000256" key="3">
    <source>
        <dbReference type="ARBA" id="ARBA00022490"/>
    </source>
</evidence>
<feature type="site" description="Transition state stabilizer; via amide nitrogen" evidence="9">
    <location>
        <position position="939"/>
    </location>
</feature>
<keyword evidence="6 7" id="KW-0720">Serine protease</keyword>
<comment type="similarity">
    <text evidence="2 7">Belongs to the peptidase S41B family.</text>
</comment>
<keyword evidence="10" id="KW-0732">Signal</keyword>
<keyword evidence="5 7" id="KW-0378">Hydrolase</keyword>